<evidence type="ECO:0000313" key="2">
    <source>
        <dbReference type="EMBL" id="KIA87893.1"/>
    </source>
</evidence>
<organism evidence="2 3">
    <name type="scientific">Pedobacter kyungheensis</name>
    <dbReference type="NCBI Taxonomy" id="1069985"/>
    <lineage>
        <taxon>Bacteria</taxon>
        <taxon>Pseudomonadati</taxon>
        <taxon>Bacteroidota</taxon>
        <taxon>Sphingobacteriia</taxon>
        <taxon>Sphingobacteriales</taxon>
        <taxon>Sphingobacteriaceae</taxon>
        <taxon>Pedobacter</taxon>
    </lineage>
</organism>
<feature type="transmembrane region" description="Helical" evidence="1">
    <location>
        <begin position="22"/>
        <end position="44"/>
    </location>
</feature>
<dbReference type="EMBL" id="JSYN01000061">
    <property type="protein sequence ID" value="KIA87893.1"/>
    <property type="molecule type" value="Genomic_DNA"/>
</dbReference>
<protein>
    <submittedName>
        <fullName evidence="2">Uncharacterized protein</fullName>
    </submittedName>
</protein>
<keyword evidence="3" id="KW-1185">Reference proteome</keyword>
<reference evidence="2 3" key="1">
    <citation type="submission" date="2014-10" db="EMBL/GenBank/DDBJ databases">
        <title>Pedobacter Kyungheensis.</title>
        <authorList>
            <person name="Anderson B.M."/>
            <person name="Newman J.D."/>
        </authorList>
    </citation>
    <scope>NUCLEOTIDE SEQUENCE [LARGE SCALE GENOMIC DNA]</scope>
    <source>
        <strain evidence="2 3">KACC 16221</strain>
    </source>
</reference>
<name>A0A0C1F7P1_9SPHI</name>
<proteinExistence type="predicted"/>
<keyword evidence="1" id="KW-0472">Membrane</keyword>
<dbReference type="Proteomes" id="UP000031246">
    <property type="component" value="Unassembled WGS sequence"/>
</dbReference>
<sequence length="76" mass="8299">MIRHFRAGGNHEVLSEANLNALAIYALCTGFLPLTAAAGSYFFLDEKVTKNQGLDLMLDKLVETLLATAARNEEKS</sequence>
<dbReference type="RefSeq" id="WP_039483602.1">
    <property type="nucleotide sequence ID" value="NZ_JSYN01000061.1"/>
</dbReference>
<feature type="non-terminal residue" evidence="2">
    <location>
        <position position="76"/>
    </location>
</feature>
<keyword evidence="1" id="KW-0812">Transmembrane</keyword>
<keyword evidence="1" id="KW-1133">Transmembrane helix</keyword>
<comment type="caution">
    <text evidence="2">The sequence shown here is derived from an EMBL/GenBank/DDBJ whole genome shotgun (WGS) entry which is preliminary data.</text>
</comment>
<accession>A0A0C1F7P1</accession>
<gene>
    <name evidence="2" type="ORF">OC25_26575</name>
</gene>
<evidence type="ECO:0000313" key="3">
    <source>
        <dbReference type="Proteomes" id="UP000031246"/>
    </source>
</evidence>
<dbReference type="AlphaFoldDB" id="A0A0C1F7P1"/>
<evidence type="ECO:0000256" key="1">
    <source>
        <dbReference type="SAM" id="Phobius"/>
    </source>
</evidence>